<name>A0A1Y6LSU7_ZYMTR</name>
<dbReference type="Proteomes" id="UP000215453">
    <property type="component" value="Chromosome 7"/>
</dbReference>
<feature type="region of interest" description="Disordered" evidence="1">
    <location>
        <begin position="340"/>
        <end position="372"/>
    </location>
</feature>
<organism evidence="2 3">
    <name type="scientific">Zymoseptoria tritici ST99CH_1A5</name>
    <dbReference type="NCBI Taxonomy" id="1276529"/>
    <lineage>
        <taxon>Eukaryota</taxon>
        <taxon>Fungi</taxon>
        <taxon>Dikarya</taxon>
        <taxon>Ascomycota</taxon>
        <taxon>Pezizomycotina</taxon>
        <taxon>Dothideomycetes</taxon>
        <taxon>Dothideomycetidae</taxon>
        <taxon>Mycosphaerellales</taxon>
        <taxon>Mycosphaerellaceae</taxon>
        <taxon>Zymoseptoria</taxon>
    </lineage>
</organism>
<dbReference type="EMBL" id="LT882682">
    <property type="protein sequence ID" value="SMY26530.1"/>
    <property type="molecule type" value="Genomic_DNA"/>
</dbReference>
<protein>
    <submittedName>
        <fullName evidence="2">Uncharacterized protein</fullName>
    </submittedName>
</protein>
<proteinExistence type="predicted"/>
<sequence>MDIDGVASLPVELNEIILTSLSTRALFIAQKTRAFANTILQYQHLQAGLFRNVLPIRLSSPATLVRLNPILITSVTASTSTCRTTSAINTNGLPHFTCRFPISSSGMSIPVRHSSHSLTDADTVFEAWRGATFSTTIDDLSDRDAYRSMKRAISGDLGKMPITSPSMPTLIIVTFNIRLEHDLDMHIHRFQRIKGAIRMGAGVTVEDLFRAAWEVAREGARVIGESVEDMDNTDVRTWDGEELGGVHSSWERKMLGISTFRTKQSEFWEAGNEEEPEQRKTAVLPPTYAYILSFAPDLMNYTEDSVEELTYREVWRWTRGAVRSVHNRKVTDRPLYRAKQADEFNSGEQEESTGVGDVLLDEEQEDGASMWT</sequence>
<evidence type="ECO:0000313" key="2">
    <source>
        <dbReference type="EMBL" id="SMY26530.1"/>
    </source>
</evidence>
<accession>A0A1Y6LSU7</accession>
<evidence type="ECO:0000256" key="1">
    <source>
        <dbReference type="SAM" id="MobiDB-lite"/>
    </source>
</evidence>
<evidence type="ECO:0000313" key="3">
    <source>
        <dbReference type="Proteomes" id="UP000215453"/>
    </source>
</evidence>
<gene>
    <name evidence="2" type="ORF">ZT1A5_G7973</name>
</gene>
<reference evidence="2 3" key="1">
    <citation type="submission" date="2016-10" db="EMBL/GenBank/DDBJ databases">
        <authorList>
            <person name="Varghese N."/>
        </authorList>
    </citation>
    <scope>NUCLEOTIDE SEQUENCE [LARGE SCALE GENOMIC DNA]</scope>
</reference>
<dbReference type="AlphaFoldDB" id="A0A1Y6LSU7"/>